<name>A0A9P4IFQ7_9PEZI</name>
<proteinExistence type="inferred from homology"/>
<organism evidence="4 5">
    <name type="scientific">Rhizodiscina lignyota</name>
    <dbReference type="NCBI Taxonomy" id="1504668"/>
    <lineage>
        <taxon>Eukaryota</taxon>
        <taxon>Fungi</taxon>
        <taxon>Dikarya</taxon>
        <taxon>Ascomycota</taxon>
        <taxon>Pezizomycotina</taxon>
        <taxon>Dothideomycetes</taxon>
        <taxon>Pleosporomycetidae</taxon>
        <taxon>Aulographales</taxon>
        <taxon>Rhizodiscinaceae</taxon>
        <taxon>Rhizodiscina</taxon>
    </lineage>
</organism>
<dbReference type="InterPro" id="IPR020904">
    <property type="entry name" value="Sc_DH/Rdtase_CS"/>
</dbReference>
<comment type="similarity">
    <text evidence="1">Belongs to the short-chain dehydrogenases/reductases (SDR) family.</text>
</comment>
<reference evidence="4" key="1">
    <citation type="journal article" date="2020" name="Stud. Mycol.">
        <title>101 Dothideomycetes genomes: a test case for predicting lifestyles and emergence of pathogens.</title>
        <authorList>
            <person name="Haridas S."/>
            <person name="Albert R."/>
            <person name="Binder M."/>
            <person name="Bloem J."/>
            <person name="Labutti K."/>
            <person name="Salamov A."/>
            <person name="Andreopoulos B."/>
            <person name="Baker S."/>
            <person name="Barry K."/>
            <person name="Bills G."/>
            <person name="Bluhm B."/>
            <person name="Cannon C."/>
            <person name="Castanera R."/>
            <person name="Culley D."/>
            <person name="Daum C."/>
            <person name="Ezra D."/>
            <person name="Gonzalez J."/>
            <person name="Henrissat B."/>
            <person name="Kuo A."/>
            <person name="Liang C."/>
            <person name="Lipzen A."/>
            <person name="Lutzoni F."/>
            <person name="Magnuson J."/>
            <person name="Mondo S."/>
            <person name="Nolan M."/>
            <person name="Ohm R."/>
            <person name="Pangilinan J."/>
            <person name="Park H.-J."/>
            <person name="Ramirez L."/>
            <person name="Alfaro M."/>
            <person name="Sun H."/>
            <person name="Tritt A."/>
            <person name="Yoshinaga Y."/>
            <person name="Zwiers L.-H."/>
            <person name="Turgeon B."/>
            <person name="Goodwin S."/>
            <person name="Spatafora J."/>
            <person name="Crous P."/>
            <person name="Grigoriev I."/>
        </authorList>
    </citation>
    <scope>NUCLEOTIDE SEQUENCE</scope>
    <source>
        <strain evidence="4">CBS 133067</strain>
    </source>
</reference>
<dbReference type="Proteomes" id="UP000799772">
    <property type="component" value="Unassembled WGS sequence"/>
</dbReference>
<evidence type="ECO:0000313" key="5">
    <source>
        <dbReference type="Proteomes" id="UP000799772"/>
    </source>
</evidence>
<dbReference type="AlphaFoldDB" id="A0A9P4IFQ7"/>
<dbReference type="Pfam" id="PF00106">
    <property type="entry name" value="adh_short"/>
    <property type="match status" value="1"/>
</dbReference>
<accession>A0A9P4IFQ7</accession>
<dbReference type="EMBL" id="ML978127">
    <property type="protein sequence ID" value="KAF2098284.1"/>
    <property type="molecule type" value="Genomic_DNA"/>
</dbReference>
<keyword evidence="3" id="KW-0560">Oxidoreductase</keyword>
<keyword evidence="2" id="KW-0521">NADP</keyword>
<dbReference type="InterPro" id="IPR002347">
    <property type="entry name" value="SDR_fam"/>
</dbReference>
<keyword evidence="5" id="KW-1185">Reference proteome</keyword>
<dbReference type="PANTHER" id="PTHR24320">
    <property type="entry name" value="RETINOL DEHYDROGENASE"/>
    <property type="match status" value="1"/>
</dbReference>
<gene>
    <name evidence="4" type="ORF">NA57DRAFT_77073</name>
</gene>
<evidence type="ECO:0000256" key="2">
    <source>
        <dbReference type="ARBA" id="ARBA00022857"/>
    </source>
</evidence>
<dbReference type="SUPFAM" id="SSF51735">
    <property type="entry name" value="NAD(P)-binding Rossmann-fold domains"/>
    <property type="match status" value="1"/>
</dbReference>
<evidence type="ECO:0000313" key="4">
    <source>
        <dbReference type="EMBL" id="KAF2098284.1"/>
    </source>
</evidence>
<sequence>MAPHFYSVTTSEDSVEYYADKIKGKVILTTGVHKGGLGGYFVEGVAKQKPKTLVLAGRDLAKVQKVADAIKETSPNVQVDLLQLDLSSQEQVRKAAAEVNAKYDKIDVLVNNAAVMSPATFQTTKDGLELQFGTNHIGHFLFTNLILNKILAAGPGARVVTISSDGLRLSPIRWDDMNFSEGKTYNRWYAYGQSKTATNLFTVELAKRYGSKGLLAFNVHPGVIAESNLGRHNDWDAYGEMRSIDQKLGNHQGFEPYPYKSMSQGAATHIYAAFEPSLAASNGAYLQDCGVPKQDDPEEVKPYAMDPKEAEKLWKYSEKVVGQTFD</sequence>
<comment type="caution">
    <text evidence="4">The sequence shown here is derived from an EMBL/GenBank/DDBJ whole genome shotgun (WGS) entry which is preliminary data.</text>
</comment>
<evidence type="ECO:0000256" key="1">
    <source>
        <dbReference type="ARBA" id="ARBA00006484"/>
    </source>
</evidence>
<dbReference type="Gene3D" id="3.40.50.720">
    <property type="entry name" value="NAD(P)-binding Rossmann-like Domain"/>
    <property type="match status" value="1"/>
</dbReference>
<dbReference type="PANTHER" id="PTHR24320:SF283">
    <property type="entry name" value="RETINOL DEHYDROGENASE 11"/>
    <property type="match status" value="1"/>
</dbReference>
<dbReference type="OrthoDB" id="191139at2759"/>
<protein>
    <submittedName>
        <fullName evidence="4">Short-chain dehydrogenase</fullName>
    </submittedName>
</protein>
<dbReference type="InterPro" id="IPR036291">
    <property type="entry name" value="NAD(P)-bd_dom_sf"/>
</dbReference>
<evidence type="ECO:0000256" key="3">
    <source>
        <dbReference type="ARBA" id="ARBA00023002"/>
    </source>
</evidence>
<dbReference type="PROSITE" id="PS00061">
    <property type="entry name" value="ADH_SHORT"/>
    <property type="match status" value="1"/>
</dbReference>
<dbReference type="GO" id="GO:0016491">
    <property type="term" value="F:oxidoreductase activity"/>
    <property type="evidence" value="ECO:0007669"/>
    <property type="project" value="UniProtKB-KW"/>
</dbReference>